<dbReference type="AlphaFoldDB" id="A0A4R8TSD4"/>
<sequence>MATKLLFALYATASLAASVITDGNDNLSDLYNNLVTDMGPFLSLFGESMTKQYLSESTTWCDYVIFAMGPIGILTTVVSTIRVCGYSWLKAFVGRSQEGAATAEAELCTSTSRDVCELCNHGGIARMLGRPKLLELVYVPSSHRCKSKGTEEEWQLFRNYIQTTGKNNTTH</sequence>
<protein>
    <submittedName>
        <fullName evidence="3">Uncharacterized protein</fullName>
    </submittedName>
</protein>
<feature type="chain" id="PRO_5020693085" evidence="2">
    <location>
        <begin position="17"/>
        <end position="171"/>
    </location>
</feature>
<evidence type="ECO:0000313" key="3">
    <source>
        <dbReference type="EMBL" id="TEA21586.1"/>
    </source>
</evidence>
<keyword evidence="2" id="KW-0732">Signal</keyword>
<proteinExistence type="predicted"/>
<dbReference type="Proteomes" id="UP000295604">
    <property type="component" value="Unassembled WGS sequence"/>
</dbReference>
<evidence type="ECO:0000256" key="1">
    <source>
        <dbReference type="SAM" id="Phobius"/>
    </source>
</evidence>
<gene>
    <name evidence="3" type="ORF">C8034_v005705</name>
</gene>
<accession>A0A4R8TSD4</accession>
<organism evidence="3 4">
    <name type="scientific">Colletotrichum sidae</name>
    <dbReference type="NCBI Taxonomy" id="1347389"/>
    <lineage>
        <taxon>Eukaryota</taxon>
        <taxon>Fungi</taxon>
        <taxon>Dikarya</taxon>
        <taxon>Ascomycota</taxon>
        <taxon>Pezizomycotina</taxon>
        <taxon>Sordariomycetes</taxon>
        <taxon>Hypocreomycetidae</taxon>
        <taxon>Glomerellales</taxon>
        <taxon>Glomerellaceae</taxon>
        <taxon>Colletotrichum</taxon>
        <taxon>Colletotrichum orbiculare species complex</taxon>
    </lineage>
</organism>
<dbReference type="EMBL" id="QAPF01000016">
    <property type="protein sequence ID" value="TEA21586.1"/>
    <property type="molecule type" value="Genomic_DNA"/>
</dbReference>
<keyword evidence="1" id="KW-1133">Transmembrane helix</keyword>
<evidence type="ECO:0000256" key="2">
    <source>
        <dbReference type="SAM" id="SignalP"/>
    </source>
</evidence>
<keyword evidence="1" id="KW-0472">Membrane</keyword>
<evidence type="ECO:0000313" key="4">
    <source>
        <dbReference type="Proteomes" id="UP000295604"/>
    </source>
</evidence>
<keyword evidence="4" id="KW-1185">Reference proteome</keyword>
<comment type="caution">
    <text evidence="3">The sequence shown here is derived from an EMBL/GenBank/DDBJ whole genome shotgun (WGS) entry which is preliminary data.</text>
</comment>
<feature type="signal peptide" evidence="2">
    <location>
        <begin position="1"/>
        <end position="16"/>
    </location>
</feature>
<feature type="transmembrane region" description="Helical" evidence="1">
    <location>
        <begin position="63"/>
        <end position="89"/>
    </location>
</feature>
<reference evidence="3 4" key="1">
    <citation type="submission" date="2018-11" db="EMBL/GenBank/DDBJ databases">
        <title>Genome sequence and assembly of Colletotrichum sidae.</title>
        <authorList>
            <person name="Gan P."/>
            <person name="Shirasu K."/>
        </authorList>
    </citation>
    <scope>NUCLEOTIDE SEQUENCE [LARGE SCALE GENOMIC DNA]</scope>
    <source>
        <strain evidence="3 4">CBS 518.97</strain>
    </source>
</reference>
<keyword evidence="1" id="KW-0812">Transmembrane</keyword>
<name>A0A4R8TSD4_9PEZI</name>